<protein>
    <submittedName>
        <fullName evidence="4">Alpha/beta fold hydrolase</fullName>
    </submittedName>
</protein>
<dbReference type="Pfam" id="PF00561">
    <property type="entry name" value="Abhydrolase_1"/>
    <property type="match status" value="1"/>
</dbReference>
<dbReference type="Proteomes" id="UP001596175">
    <property type="component" value="Unassembled WGS sequence"/>
</dbReference>
<evidence type="ECO:0000256" key="1">
    <source>
        <dbReference type="ARBA" id="ARBA00022801"/>
    </source>
</evidence>
<evidence type="ECO:0000256" key="2">
    <source>
        <dbReference type="SAM" id="MobiDB-lite"/>
    </source>
</evidence>
<dbReference type="GO" id="GO:0016787">
    <property type="term" value="F:hydrolase activity"/>
    <property type="evidence" value="ECO:0007669"/>
    <property type="project" value="UniProtKB-KW"/>
</dbReference>
<reference evidence="5" key="1">
    <citation type="journal article" date="2019" name="Int. J. Syst. Evol. Microbiol.">
        <title>The Global Catalogue of Microorganisms (GCM) 10K type strain sequencing project: providing services to taxonomists for standard genome sequencing and annotation.</title>
        <authorList>
            <consortium name="The Broad Institute Genomics Platform"/>
            <consortium name="The Broad Institute Genome Sequencing Center for Infectious Disease"/>
            <person name="Wu L."/>
            <person name="Ma J."/>
        </authorList>
    </citation>
    <scope>NUCLEOTIDE SEQUENCE [LARGE SCALE GENOMIC DNA]</scope>
    <source>
        <strain evidence="5">XZYJ18</strain>
    </source>
</reference>
<dbReference type="EMBL" id="JBHSKG010000005">
    <property type="protein sequence ID" value="MFC5139115.1"/>
    <property type="molecule type" value="Genomic_DNA"/>
</dbReference>
<evidence type="ECO:0000313" key="4">
    <source>
        <dbReference type="EMBL" id="MFC5139115.1"/>
    </source>
</evidence>
<sequence length="294" mass="31937">MTQTYAPAGLSSGGESANPEVGSSVRAAGVLTNYHDHGAGEPVLLIHGSGPGVSAWANWRGVIPQLAARRRVLAPDIIGFGYTERPDHFAFTRENWVEHLIGFLDALELERVSIVGNSFGGALGLWLASRYPNRVERLVLMGSAGTSFPITPGLDAVWGYEPSVENMQELLGVFAYDQTLLGPDLAELRYQASVRPGVQESYSAMFPAPRQNGVDALALSDAEIAAVEHETLIVHGREDRVIPLQSSLDLHNLIPNSRLHVFGHCGHWTQIERLSEFVAQLETFLPVNHTTSPS</sequence>
<organism evidence="4 5">
    <name type="scientific">Actinomycetospora rhizophila</name>
    <dbReference type="NCBI Taxonomy" id="1416876"/>
    <lineage>
        <taxon>Bacteria</taxon>
        <taxon>Bacillati</taxon>
        <taxon>Actinomycetota</taxon>
        <taxon>Actinomycetes</taxon>
        <taxon>Pseudonocardiales</taxon>
        <taxon>Pseudonocardiaceae</taxon>
        <taxon>Actinomycetospora</taxon>
    </lineage>
</organism>
<name>A0ABV9ZED6_9PSEU</name>
<comment type="caution">
    <text evidence="4">The sequence shown here is derived from an EMBL/GenBank/DDBJ whole genome shotgun (WGS) entry which is preliminary data.</text>
</comment>
<dbReference type="PANTHER" id="PTHR43798:SF31">
    <property type="entry name" value="AB HYDROLASE SUPERFAMILY PROTEIN YCLE"/>
    <property type="match status" value="1"/>
</dbReference>
<accession>A0ABV9ZED6</accession>
<dbReference type="SUPFAM" id="SSF53474">
    <property type="entry name" value="alpha/beta-Hydrolases"/>
    <property type="match status" value="1"/>
</dbReference>
<feature type="region of interest" description="Disordered" evidence="2">
    <location>
        <begin position="1"/>
        <end position="21"/>
    </location>
</feature>
<evidence type="ECO:0000313" key="5">
    <source>
        <dbReference type="Proteomes" id="UP001596175"/>
    </source>
</evidence>
<dbReference type="RefSeq" id="WP_378021303.1">
    <property type="nucleotide sequence ID" value="NZ_JBHSKG010000005.1"/>
</dbReference>
<dbReference type="InterPro" id="IPR029058">
    <property type="entry name" value="AB_hydrolase_fold"/>
</dbReference>
<dbReference type="Gene3D" id="3.40.50.1820">
    <property type="entry name" value="alpha/beta hydrolase"/>
    <property type="match status" value="1"/>
</dbReference>
<keyword evidence="5" id="KW-1185">Reference proteome</keyword>
<dbReference type="PRINTS" id="PR00111">
    <property type="entry name" value="ABHYDROLASE"/>
</dbReference>
<keyword evidence="1 4" id="KW-0378">Hydrolase</keyword>
<evidence type="ECO:0000259" key="3">
    <source>
        <dbReference type="Pfam" id="PF00561"/>
    </source>
</evidence>
<gene>
    <name evidence="4" type="ORF">ACFPK1_12805</name>
</gene>
<dbReference type="PANTHER" id="PTHR43798">
    <property type="entry name" value="MONOACYLGLYCEROL LIPASE"/>
    <property type="match status" value="1"/>
</dbReference>
<dbReference type="InterPro" id="IPR050266">
    <property type="entry name" value="AB_hydrolase_sf"/>
</dbReference>
<dbReference type="InterPro" id="IPR000073">
    <property type="entry name" value="AB_hydrolase_1"/>
</dbReference>
<feature type="domain" description="AB hydrolase-1" evidence="3">
    <location>
        <begin position="42"/>
        <end position="273"/>
    </location>
</feature>
<proteinExistence type="predicted"/>